<reference evidence="4" key="1">
    <citation type="submission" date="2022-10" db="EMBL/GenBank/DDBJ databases">
        <title>Chitinophaga sp. nov., isolated from soil.</title>
        <authorList>
            <person name="Jeon C.O."/>
        </authorList>
    </citation>
    <scope>NUCLEOTIDE SEQUENCE</scope>
    <source>
        <strain evidence="4">R8</strain>
    </source>
</reference>
<dbReference type="InterPro" id="IPR002772">
    <property type="entry name" value="Glyco_hydro_3_C"/>
</dbReference>
<dbReference type="InterPro" id="IPR036881">
    <property type="entry name" value="Glyco_hydro_3_C_sf"/>
</dbReference>
<sequence>MRSIVLLKNDKLLPLKQRGRIAVIGPLADNQRDIIGNWSAAGDYQKAVSLYQALKDKVGDKAQVAYAQGAYITDDTAMLKKLLNYRALQPADTLNPMRLQEEAVTLARNADIVVMALGEAQGMSGEAASRTDLNIPQNQRELLAAILSTGKRVVLVLMNGRPLTLEWEDANVPAILETWFLGTQAGPAIADVLFGDYNPAGKLTMSFPRNVGQVPIYYNNKNTGRPLDLNNKYTTKYLDVPNTPLYPFGYGLSYTTFSYGPLQVGSAQLTGTGTLNVSVTVTNTGNYDGEEVVQLYARDLVGSVTRPVKELIAFKKILLKKGASETVQFQLKAADLAFYHSDLKKRPEAGEYQLFVGGNSRDVQEGRFKLVL</sequence>
<dbReference type="PANTHER" id="PTHR42715:SF10">
    <property type="entry name" value="BETA-GLUCOSIDASE"/>
    <property type="match status" value="1"/>
</dbReference>
<dbReference type="Pfam" id="PF01915">
    <property type="entry name" value="Glyco_hydro_3_C"/>
    <property type="match status" value="1"/>
</dbReference>
<dbReference type="EMBL" id="CP107006">
    <property type="protein sequence ID" value="UYQ95988.1"/>
    <property type="molecule type" value="Genomic_DNA"/>
</dbReference>
<protein>
    <submittedName>
        <fullName evidence="4">Glycoside hydrolase family 3 C-terminal domain-containing protein</fullName>
    </submittedName>
</protein>
<gene>
    <name evidence="4" type="ORF">MKQ68_17575</name>
</gene>
<feature type="domain" description="Fibronectin type III-like" evidence="3">
    <location>
        <begin position="291"/>
        <end position="360"/>
    </location>
</feature>
<organism evidence="4 5">
    <name type="scientific">Chitinophaga horti</name>
    <dbReference type="NCBI Taxonomy" id="2920382"/>
    <lineage>
        <taxon>Bacteria</taxon>
        <taxon>Pseudomonadati</taxon>
        <taxon>Bacteroidota</taxon>
        <taxon>Chitinophagia</taxon>
        <taxon>Chitinophagales</taxon>
        <taxon>Chitinophagaceae</taxon>
        <taxon>Chitinophaga</taxon>
    </lineage>
</organism>
<dbReference type="Proteomes" id="UP001162741">
    <property type="component" value="Chromosome"/>
</dbReference>
<name>A0ABY6J8G3_9BACT</name>
<dbReference type="PANTHER" id="PTHR42715">
    <property type="entry name" value="BETA-GLUCOSIDASE"/>
    <property type="match status" value="1"/>
</dbReference>
<dbReference type="Gene3D" id="3.40.50.1700">
    <property type="entry name" value="Glycoside hydrolase family 3 C-terminal domain"/>
    <property type="match status" value="1"/>
</dbReference>
<dbReference type="InterPro" id="IPR013783">
    <property type="entry name" value="Ig-like_fold"/>
</dbReference>
<dbReference type="Pfam" id="PF14310">
    <property type="entry name" value="Fn3-like"/>
    <property type="match status" value="1"/>
</dbReference>
<evidence type="ECO:0000313" key="5">
    <source>
        <dbReference type="Proteomes" id="UP001162741"/>
    </source>
</evidence>
<accession>A0ABY6J8G3</accession>
<evidence type="ECO:0000259" key="3">
    <source>
        <dbReference type="SMART" id="SM01217"/>
    </source>
</evidence>
<evidence type="ECO:0000313" key="4">
    <source>
        <dbReference type="EMBL" id="UYQ95988.1"/>
    </source>
</evidence>
<evidence type="ECO:0000256" key="2">
    <source>
        <dbReference type="ARBA" id="ARBA00022801"/>
    </source>
</evidence>
<keyword evidence="2 4" id="KW-0378">Hydrolase</keyword>
<dbReference type="Gene3D" id="2.60.40.10">
    <property type="entry name" value="Immunoglobulins"/>
    <property type="match status" value="1"/>
</dbReference>
<dbReference type="InterPro" id="IPR026891">
    <property type="entry name" value="Fn3-like"/>
</dbReference>
<comment type="similarity">
    <text evidence="1">Belongs to the glycosyl hydrolase 3 family.</text>
</comment>
<dbReference type="InterPro" id="IPR050288">
    <property type="entry name" value="Cellulose_deg_GH3"/>
</dbReference>
<proteinExistence type="inferred from homology"/>
<evidence type="ECO:0000256" key="1">
    <source>
        <dbReference type="ARBA" id="ARBA00005336"/>
    </source>
</evidence>
<dbReference type="SUPFAM" id="SSF52279">
    <property type="entry name" value="Beta-D-glucan exohydrolase, C-terminal domain"/>
    <property type="match status" value="1"/>
</dbReference>
<dbReference type="SMART" id="SM01217">
    <property type="entry name" value="Fn3_like"/>
    <property type="match status" value="1"/>
</dbReference>
<dbReference type="GO" id="GO:0016787">
    <property type="term" value="F:hydrolase activity"/>
    <property type="evidence" value="ECO:0007669"/>
    <property type="project" value="UniProtKB-KW"/>
</dbReference>
<keyword evidence="5" id="KW-1185">Reference proteome</keyword>